<keyword evidence="2" id="KW-0067">ATP-binding</keyword>
<dbReference type="EMBL" id="JAVEPI010000002">
    <property type="protein sequence ID" value="KAK1443524.1"/>
    <property type="molecule type" value="Genomic_DNA"/>
</dbReference>
<reference evidence="6" key="1">
    <citation type="submission" date="2023-08" db="EMBL/GenBank/DDBJ databases">
        <title>Draft sequence of the Babesia gibsoni genome.</title>
        <authorList>
            <person name="Yamagishi J.Y."/>
            <person name="Xuan X.X."/>
        </authorList>
    </citation>
    <scope>NUCLEOTIDE SEQUENCE</scope>
    <source>
        <strain evidence="6">Azabu</strain>
    </source>
</reference>
<dbReference type="GO" id="GO:0051731">
    <property type="term" value="F:polynucleotide 5'-hydroxyl-kinase activity"/>
    <property type="evidence" value="ECO:0007669"/>
    <property type="project" value="InterPro"/>
</dbReference>
<dbReference type="InterPro" id="IPR032324">
    <property type="entry name" value="Clp1_N"/>
</dbReference>
<dbReference type="AlphaFoldDB" id="A0AAD8PDX0"/>
<evidence type="ECO:0000313" key="7">
    <source>
        <dbReference type="Proteomes" id="UP001230268"/>
    </source>
</evidence>
<dbReference type="GO" id="GO:0006388">
    <property type="term" value="P:tRNA splicing, via endonucleolytic cleavage and ligation"/>
    <property type="evidence" value="ECO:0007669"/>
    <property type="project" value="TreeGrafter"/>
</dbReference>
<sequence>MARNYTIPPFHELRLVTHDFYPNNVVIPTIKLLNTQAAVVDVIPSQRGAAEIYGRELVPDAEYTIEEGEKLAVYTWTGCSIQVKGSVAQEYEGSDHAMKEYLNVMNALNAERELATINRVQGPRVLITGSPSSGKSSVSMVMCNYAVRSGWSPLFVEADPRASTDKKPLQFYPGTIGASVISSVTDEPPENPLVYFYGHTDMKENEKLYIQVSHALAATVELMMEEALEQQPNNRISDEVNDMGKYIAASGIIINAPFSSNRDLILQLAKIYNVSMILVIDSPSTHQELVRAFDELTTAKQTDIKEEIMKSAALGNLAFQDASDSPRSIDEEPSAPEPIEEEEEPVQDNTAKDVLVLAVNKLEGVVPVDHDRLKYLNTRAWKRYFDRPPGEMHNTRFAIDNLNLVFIDTSFGLSKDALPTDDAGKVNKEEIYASPWTGDPVSLINSILAIPATDDIKLIPYCNIIGFVLVKCVEEVPKPGIPDEEEDPMDTEFVADVICPSVYSPSAVPPYLLVPGNLRSMKLQTL</sequence>
<keyword evidence="1" id="KW-0547">Nucleotide-binding</keyword>
<proteinExistence type="predicted"/>
<evidence type="ECO:0000256" key="2">
    <source>
        <dbReference type="ARBA" id="ARBA00022840"/>
    </source>
</evidence>
<dbReference type="InterPro" id="IPR032319">
    <property type="entry name" value="CLP1_P"/>
</dbReference>
<dbReference type="SUPFAM" id="SSF52540">
    <property type="entry name" value="P-loop containing nucleoside triphosphate hydrolases"/>
    <property type="match status" value="1"/>
</dbReference>
<feature type="compositionally biased region" description="Acidic residues" evidence="3">
    <location>
        <begin position="331"/>
        <end position="346"/>
    </location>
</feature>
<evidence type="ECO:0000256" key="3">
    <source>
        <dbReference type="SAM" id="MobiDB-lite"/>
    </source>
</evidence>
<dbReference type="GO" id="GO:0005524">
    <property type="term" value="F:ATP binding"/>
    <property type="evidence" value="ECO:0007669"/>
    <property type="project" value="UniProtKB-KW"/>
</dbReference>
<organism evidence="6 7">
    <name type="scientific">Babesia gibsoni</name>
    <dbReference type="NCBI Taxonomy" id="33632"/>
    <lineage>
        <taxon>Eukaryota</taxon>
        <taxon>Sar</taxon>
        <taxon>Alveolata</taxon>
        <taxon>Apicomplexa</taxon>
        <taxon>Aconoidasida</taxon>
        <taxon>Piroplasmida</taxon>
        <taxon>Babesiidae</taxon>
        <taxon>Babesia</taxon>
    </lineage>
</organism>
<evidence type="ECO:0000313" key="6">
    <source>
        <dbReference type="EMBL" id="KAK1443524.1"/>
    </source>
</evidence>
<dbReference type="Pfam" id="PF16573">
    <property type="entry name" value="CLP1_N"/>
    <property type="match status" value="1"/>
</dbReference>
<protein>
    <submittedName>
        <fullName evidence="6">Cleavage/polyadenylation factor IA subunit clp1p like protein</fullName>
    </submittedName>
</protein>
<evidence type="ECO:0000259" key="4">
    <source>
        <dbReference type="Pfam" id="PF16573"/>
    </source>
</evidence>
<gene>
    <name evidence="6" type="ORF">BgAZ_204000</name>
</gene>
<dbReference type="PANTHER" id="PTHR12755:SF6">
    <property type="entry name" value="POLYRIBONUCLEOTIDE 5'-HYDROXYL-KINASE CLP1"/>
    <property type="match status" value="1"/>
</dbReference>
<feature type="domain" description="Clp1 N-terminal" evidence="4">
    <location>
        <begin position="47"/>
        <end position="114"/>
    </location>
</feature>
<dbReference type="Proteomes" id="UP001230268">
    <property type="component" value="Unassembled WGS sequence"/>
</dbReference>
<dbReference type="InterPro" id="IPR027417">
    <property type="entry name" value="P-loop_NTPase"/>
</dbReference>
<name>A0AAD8PDX0_BABGI</name>
<dbReference type="Gene3D" id="3.40.50.300">
    <property type="entry name" value="P-loop containing nucleotide triphosphate hydrolases"/>
    <property type="match status" value="1"/>
</dbReference>
<dbReference type="InterPro" id="IPR038239">
    <property type="entry name" value="Clp1_N_sf"/>
</dbReference>
<dbReference type="PANTHER" id="PTHR12755">
    <property type="entry name" value="CLEAVAGE/POLYADENYLATION FACTOR IA SUBUNIT CLP1P"/>
    <property type="match status" value="1"/>
</dbReference>
<accession>A0AAD8PDX0</accession>
<comment type="caution">
    <text evidence="6">The sequence shown here is derived from an EMBL/GenBank/DDBJ whole genome shotgun (WGS) entry which is preliminary data.</text>
</comment>
<dbReference type="InterPro" id="IPR045116">
    <property type="entry name" value="Clp1/Grc3"/>
</dbReference>
<evidence type="ECO:0000256" key="1">
    <source>
        <dbReference type="ARBA" id="ARBA00022741"/>
    </source>
</evidence>
<dbReference type="Pfam" id="PF16575">
    <property type="entry name" value="CLP1_P"/>
    <property type="match status" value="1"/>
</dbReference>
<feature type="region of interest" description="Disordered" evidence="3">
    <location>
        <begin position="322"/>
        <end position="350"/>
    </location>
</feature>
<feature type="domain" description="Clp1 P-loop" evidence="5">
    <location>
        <begin position="129"/>
        <end position="297"/>
    </location>
</feature>
<evidence type="ECO:0000259" key="5">
    <source>
        <dbReference type="Pfam" id="PF16575"/>
    </source>
</evidence>
<keyword evidence="7" id="KW-1185">Reference proteome</keyword>
<dbReference type="Gene3D" id="2.60.120.1030">
    <property type="entry name" value="Clp1, DNA binding domain"/>
    <property type="match status" value="1"/>
</dbReference>
<dbReference type="GO" id="GO:0005634">
    <property type="term" value="C:nucleus"/>
    <property type="evidence" value="ECO:0007669"/>
    <property type="project" value="TreeGrafter"/>
</dbReference>